<dbReference type="Proteomes" id="UP001060085">
    <property type="component" value="Linkage Group LG04"/>
</dbReference>
<accession>A0ACC0B505</accession>
<evidence type="ECO:0000313" key="1">
    <source>
        <dbReference type="EMBL" id="KAI5667642.1"/>
    </source>
</evidence>
<protein>
    <submittedName>
        <fullName evidence="1">Uncharacterized protein</fullName>
    </submittedName>
</protein>
<name>A0ACC0B505_CATRO</name>
<organism evidence="1 2">
    <name type="scientific">Catharanthus roseus</name>
    <name type="common">Madagascar periwinkle</name>
    <name type="synonym">Vinca rosea</name>
    <dbReference type="NCBI Taxonomy" id="4058"/>
    <lineage>
        <taxon>Eukaryota</taxon>
        <taxon>Viridiplantae</taxon>
        <taxon>Streptophyta</taxon>
        <taxon>Embryophyta</taxon>
        <taxon>Tracheophyta</taxon>
        <taxon>Spermatophyta</taxon>
        <taxon>Magnoliopsida</taxon>
        <taxon>eudicotyledons</taxon>
        <taxon>Gunneridae</taxon>
        <taxon>Pentapetalae</taxon>
        <taxon>asterids</taxon>
        <taxon>lamiids</taxon>
        <taxon>Gentianales</taxon>
        <taxon>Apocynaceae</taxon>
        <taxon>Rauvolfioideae</taxon>
        <taxon>Vinceae</taxon>
        <taxon>Catharanthinae</taxon>
        <taxon>Catharanthus</taxon>
    </lineage>
</organism>
<reference evidence="2" key="1">
    <citation type="journal article" date="2023" name="Nat. Plants">
        <title>Single-cell RNA sequencing provides a high-resolution roadmap for understanding the multicellular compartmentation of specialized metabolism.</title>
        <authorList>
            <person name="Sun S."/>
            <person name="Shen X."/>
            <person name="Li Y."/>
            <person name="Li Y."/>
            <person name="Wang S."/>
            <person name="Li R."/>
            <person name="Zhang H."/>
            <person name="Shen G."/>
            <person name="Guo B."/>
            <person name="Wei J."/>
            <person name="Xu J."/>
            <person name="St-Pierre B."/>
            <person name="Chen S."/>
            <person name="Sun C."/>
        </authorList>
    </citation>
    <scope>NUCLEOTIDE SEQUENCE [LARGE SCALE GENOMIC DNA]</scope>
</reference>
<dbReference type="EMBL" id="CM044704">
    <property type="protein sequence ID" value="KAI5667642.1"/>
    <property type="molecule type" value="Genomic_DNA"/>
</dbReference>
<sequence>MKYWGSLEYKAFNERNKRNRNERQGVGERESTQQADLTKRFSKSRHSEELHKHQSGDKKGRYVDFHSEDFWRIVRRAETVVSYVFAAFDKQMREFAEQSHLPYTTMPPMMDIVRATIVVIPSTSSSTEAVPRTSDARVSSSTLPPPSIDALGTNTVDPPPLLAL</sequence>
<comment type="caution">
    <text evidence="1">The sequence shown here is derived from an EMBL/GenBank/DDBJ whole genome shotgun (WGS) entry which is preliminary data.</text>
</comment>
<evidence type="ECO:0000313" key="2">
    <source>
        <dbReference type="Proteomes" id="UP001060085"/>
    </source>
</evidence>
<proteinExistence type="predicted"/>
<gene>
    <name evidence="1" type="ORF">M9H77_17495</name>
</gene>
<keyword evidence="2" id="KW-1185">Reference proteome</keyword>